<organism evidence="7 8">
    <name type="scientific">Tuber magnatum</name>
    <name type="common">white Piedmont truffle</name>
    <dbReference type="NCBI Taxonomy" id="42249"/>
    <lineage>
        <taxon>Eukaryota</taxon>
        <taxon>Fungi</taxon>
        <taxon>Dikarya</taxon>
        <taxon>Ascomycota</taxon>
        <taxon>Pezizomycotina</taxon>
        <taxon>Pezizomycetes</taxon>
        <taxon>Pezizales</taxon>
        <taxon>Tuberaceae</taxon>
        <taxon>Tuber</taxon>
    </lineage>
</organism>
<dbReference type="SUPFAM" id="SSF56112">
    <property type="entry name" value="Protein kinase-like (PK-like)"/>
    <property type="match status" value="1"/>
</dbReference>
<dbReference type="SMART" id="SM00220">
    <property type="entry name" value="S_TKc"/>
    <property type="match status" value="1"/>
</dbReference>
<name>A0A317T1W7_9PEZI</name>
<dbReference type="STRING" id="42249.A0A317T1W7"/>
<sequence length="199" mass="22333">FEDPDTLYIAMEYLEMGDLRKYISEPLPQETVQRITKQLLEGLDAMHRHGIAHRDLKSENIFAVCMTPVWVKLGDFGISKRIQGENCTSLHTTVGTRIYAAPEVLGLDSTSEMSEYTNAVDIWSLGCVIHELLTSEKLFTNEGQISWYLFDKSSFPECKLKSLSPGINDVGISLIKAMVSIQPDHRPSVADSLSHTWIA</sequence>
<evidence type="ECO:0000256" key="5">
    <source>
        <dbReference type="ARBA" id="ARBA00022840"/>
    </source>
</evidence>
<accession>A0A317T1W7</accession>
<feature type="non-terminal residue" evidence="7">
    <location>
        <position position="199"/>
    </location>
</feature>
<evidence type="ECO:0000259" key="6">
    <source>
        <dbReference type="PROSITE" id="PS50011"/>
    </source>
</evidence>
<dbReference type="Proteomes" id="UP000246991">
    <property type="component" value="Unassembled WGS sequence"/>
</dbReference>
<keyword evidence="5" id="KW-0067">ATP-binding</keyword>
<dbReference type="GO" id="GO:0005524">
    <property type="term" value="F:ATP binding"/>
    <property type="evidence" value="ECO:0007669"/>
    <property type="project" value="UniProtKB-KW"/>
</dbReference>
<evidence type="ECO:0000256" key="3">
    <source>
        <dbReference type="ARBA" id="ARBA00022741"/>
    </source>
</evidence>
<evidence type="ECO:0000256" key="4">
    <source>
        <dbReference type="ARBA" id="ARBA00022777"/>
    </source>
</evidence>
<dbReference type="Gene3D" id="1.10.510.10">
    <property type="entry name" value="Transferase(Phosphotransferase) domain 1"/>
    <property type="match status" value="1"/>
</dbReference>
<evidence type="ECO:0000313" key="8">
    <source>
        <dbReference type="Proteomes" id="UP000246991"/>
    </source>
</evidence>
<keyword evidence="4 7" id="KW-0418">Kinase</keyword>
<dbReference type="PROSITE" id="PS50011">
    <property type="entry name" value="PROTEIN_KINASE_DOM"/>
    <property type="match status" value="1"/>
</dbReference>
<dbReference type="EC" id="2.7.11.1" evidence="1"/>
<gene>
    <name evidence="7" type="ORF">C7212DRAFT_37908</name>
</gene>
<dbReference type="PANTHER" id="PTHR43671:SF13">
    <property type="entry name" value="SERINE_THREONINE-PROTEIN KINASE NEK2"/>
    <property type="match status" value="1"/>
</dbReference>
<dbReference type="PANTHER" id="PTHR43671">
    <property type="entry name" value="SERINE/THREONINE-PROTEIN KINASE NEK"/>
    <property type="match status" value="1"/>
</dbReference>
<keyword evidence="8" id="KW-1185">Reference proteome</keyword>
<dbReference type="EMBL" id="PYWC01000001">
    <property type="protein sequence ID" value="PWW80729.1"/>
    <property type="molecule type" value="Genomic_DNA"/>
</dbReference>
<dbReference type="AlphaFoldDB" id="A0A317T1W7"/>
<comment type="caution">
    <text evidence="7">The sequence shown here is derived from an EMBL/GenBank/DDBJ whole genome shotgun (WGS) entry which is preliminary data.</text>
</comment>
<evidence type="ECO:0000256" key="1">
    <source>
        <dbReference type="ARBA" id="ARBA00012513"/>
    </source>
</evidence>
<feature type="domain" description="Protein kinase" evidence="6">
    <location>
        <begin position="1"/>
        <end position="198"/>
    </location>
</feature>
<evidence type="ECO:0000256" key="2">
    <source>
        <dbReference type="ARBA" id="ARBA00022679"/>
    </source>
</evidence>
<dbReference type="InterPro" id="IPR011009">
    <property type="entry name" value="Kinase-like_dom_sf"/>
</dbReference>
<dbReference type="OrthoDB" id="10252171at2759"/>
<keyword evidence="2" id="KW-0808">Transferase</keyword>
<dbReference type="GO" id="GO:0004674">
    <property type="term" value="F:protein serine/threonine kinase activity"/>
    <property type="evidence" value="ECO:0007669"/>
    <property type="project" value="UniProtKB-EC"/>
</dbReference>
<reference evidence="7 8" key="1">
    <citation type="submission" date="2018-03" db="EMBL/GenBank/DDBJ databases">
        <title>Genomes of Pezizomycetes fungi and the evolution of truffles.</title>
        <authorList>
            <person name="Murat C."/>
            <person name="Payen T."/>
            <person name="Noel B."/>
            <person name="Kuo A."/>
            <person name="Martin F.M."/>
        </authorList>
    </citation>
    <scope>NUCLEOTIDE SEQUENCE [LARGE SCALE GENOMIC DNA]</scope>
    <source>
        <strain evidence="7">091103-1</strain>
    </source>
</reference>
<evidence type="ECO:0000313" key="7">
    <source>
        <dbReference type="EMBL" id="PWW80729.1"/>
    </source>
</evidence>
<proteinExistence type="predicted"/>
<dbReference type="Pfam" id="PF00069">
    <property type="entry name" value="Pkinase"/>
    <property type="match status" value="1"/>
</dbReference>
<protein>
    <recommendedName>
        <fullName evidence="1">non-specific serine/threonine protein kinase</fullName>
        <ecNumber evidence="1">2.7.11.1</ecNumber>
    </recommendedName>
</protein>
<dbReference type="InterPro" id="IPR050660">
    <property type="entry name" value="NEK_Ser/Thr_kinase"/>
</dbReference>
<dbReference type="InterPro" id="IPR000719">
    <property type="entry name" value="Prot_kinase_dom"/>
</dbReference>
<feature type="non-terminal residue" evidence="7">
    <location>
        <position position="1"/>
    </location>
</feature>
<keyword evidence="3" id="KW-0547">Nucleotide-binding</keyword>